<keyword evidence="2" id="KW-1133">Transmembrane helix</keyword>
<feature type="region of interest" description="Disordered" evidence="1">
    <location>
        <begin position="64"/>
        <end position="89"/>
    </location>
</feature>
<dbReference type="EMBL" id="CAJMWX010001107">
    <property type="protein sequence ID" value="CAE6468036.1"/>
    <property type="molecule type" value="Genomic_DNA"/>
</dbReference>
<evidence type="ECO:0000256" key="1">
    <source>
        <dbReference type="SAM" id="MobiDB-lite"/>
    </source>
</evidence>
<feature type="transmembrane region" description="Helical" evidence="2">
    <location>
        <begin position="676"/>
        <end position="694"/>
    </location>
</feature>
<feature type="transmembrane region" description="Helical" evidence="2">
    <location>
        <begin position="153"/>
        <end position="171"/>
    </location>
</feature>
<accession>A0A8H3GQX2</accession>
<sequence>MNQSSNSWEDDCGFLKCLHKDPDSNSSEQRYGRLHQWRPISWNPFDIQDGAGMAREDEEYQHLLEKPPTSPNDSLNVPSASPKTESNQLLNPGPAWVNLFYDLAWTATFSSLTQNGQFDTIWDTISYAAFFVVVWWLWASQVLYSINFYTDDWFHLVFIFLQMGIFGMLAATTRGFDITTYILHSPGTPGVLSDPQPLKAITEPEKYNNELAARTSIQVIALSIALSRVLLLVQHLRVLMYAHFTVRSRRGRGYRIPRKLQIIPMGLLVSTALFLAAWGLSMTLSGISEMGAKLRYVLWGSGLIVEVLSHVHMSRISWPRPSFGRLVTYKPLWNSGDKNEVEGLDSPATPSFESSAAPSLLELPVPHSDVTLGSRLEAITTIILGEGINGIASTLYSIISAPGLEGPIIVNIICTGFIVYFLAFLYFEGPSSGHTDSKDKIRRKVYWLLLHLPFLLCIVLLLQGELIKHVYRLLILTSSSLGVKNQFLLTSFLSTARKIAKDLDSVDDDLLLIWNQPNLGLNGTIIETMVKYNVSWTQEYNELAKNVSKWSSVRTDISSPLSLQQKKELFIWHWRLSLRILVNLHAIFMGSNTVPDETETRINKYYQDSTLPQHDHDTPSDFLGNLNYYSILEEMLKHSIKSARYIMALAGIIFILLGALDVAHSKPRDRFQCGTIISRFLMGFVFLLLLLLNIGEHQKLWVNKGEEHKQAGVFSWISSYWVLPTIALAFGVQCLIETASPGYF</sequence>
<feature type="transmembrane region" description="Helical" evidence="2">
    <location>
        <begin position="217"/>
        <end position="239"/>
    </location>
</feature>
<evidence type="ECO:0000313" key="4">
    <source>
        <dbReference type="Proteomes" id="UP000663888"/>
    </source>
</evidence>
<dbReference type="AlphaFoldDB" id="A0A8H3GQX2"/>
<dbReference type="InterPro" id="IPR010640">
    <property type="entry name" value="Low_temperature_requirement_A"/>
</dbReference>
<feature type="transmembrane region" description="Helical" evidence="2">
    <location>
        <begin position="260"/>
        <end position="284"/>
    </location>
</feature>
<evidence type="ECO:0008006" key="5">
    <source>
        <dbReference type="Google" id="ProtNLM"/>
    </source>
</evidence>
<gene>
    <name evidence="3" type="ORF">RDB_LOCUS101964</name>
</gene>
<feature type="compositionally biased region" description="Polar residues" evidence="1">
    <location>
        <begin position="71"/>
        <end position="89"/>
    </location>
</feature>
<keyword evidence="2" id="KW-0472">Membrane</keyword>
<feature type="transmembrane region" description="Helical" evidence="2">
    <location>
        <begin position="125"/>
        <end position="146"/>
    </location>
</feature>
<keyword evidence="2" id="KW-0812">Transmembrane</keyword>
<proteinExistence type="predicted"/>
<dbReference type="PANTHER" id="PTHR42101">
    <property type="entry name" value="CHROMOSOME 16, WHOLE GENOME SHOTGUN SEQUENCE"/>
    <property type="match status" value="1"/>
</dbReference>
<feature type="transmembrane region" description="Helical" evidence="2">
    <location>
        <begin position="445"/>
        <end position="462"/>
    </location>
</feature>
<dbReference type="PANTHER" id="PTHR42101:SF1">
    <property type="entry name" value="LOW TEMPERATURE REQUIREMENT A"/>
    <property type="match status" value="1"/>
</dbReference>
<comment type="caution">
    <text evidence="3">The sequence shown here is derived from an EMBL/GenBank/DDBJ whole genome shotgun (WGS) entry which is preliminary data.</text>
</comment>
<organism evidence="3 4">
    <name type="scientific">Rhizoctonia solani</name>
    <dbReference type="NCBI Taxonomy" id="456999"/>
    <lineage>
        <taxon>Eukaryota</taxon>
        <taxon>Fungi</taxon>
        <taxon>Dikarya</taxon>
        <taxon>Basidiomycota</taxon>
        <taxon>Agaricomycotina</taxon>
        <taxon>Agaricomycetes</taxon>
        <taxon>Cantharellales</taxon>
        <taxon>Ceratobasidiaceae</taxon>
        <taxon>Rhizoctonia</taxon>
    </lineage>
</organism>
<dbReference type="Proteomes" id="UP000663888">
    <property type="component" value="Unassembled WGS sequence"/>
</dbReference>
<evidence type="ECO:0000256" key="2">
    <source>
        <dbReference type="SAM" id="Phobius"/>
    </source>
</evidence>
<feature type="transmembrane region" description="Helical" evidence="2">
    <location>
        <begin position="408"/>
        <end position="425"/>
    </location>
</feature>
<feature type="transmembrane region" description="Helical" evidence="2">
    <location>
        <begin position="645"/>
        <end position="664"/>
    </location>
</feature>
<protein>
    <recommendedName>
        <fullName evidence="5">Transmembrane protein</fullName>
    </recommendedName>
</protein>
<dbReference type="Pfam" id="PF06772">
    <property type="entry name" value="LtrA"/>
    <property type="match status" value="1"/>
</dbReference>
<reference evidence="3" key="1">
    <citation type="submission" date="2021-01" db="EMBL/GenBank/DDBJ databases">
        <authorList>
            <person name="Kaushik A."/>
        </authorList>
    </citation>
    <scope>NUCLEOTIDE SEQUENCE</scope>
    <source>
        <strain evidence="3">AG4-R118</strain>
    </source>
</reference>
<name>A0A8H3GQX2_9AGAM</name>
<evidence type="ECO:0000313" key="3">
    <source>
        <dbReference type="EMBL" id="CAE6468036.1"/>
    </source>
</evidence>